<keyword evidence="1" id="KW-0175">Coiled coil</keyword>
<dbReference type="EMBL" id="SJPF01000001">
    <property type="protein sequence ID" value="TWT38809.1"/>
    <property type="molecule type" value="Genomic_DNA"/>
</dbReference>
<name>A0A5C5VM27_9BACT</name>
<proteinExistence type="predicted"/>
<keyword evidence="2" id="KW-0812">Transmembrane</keyword>
<dbReference type="AlphaFoldDB" id="A0A5C5VM27"/>
<organism evidence="3 4">
    <name type="scientific">Blastopirellula retiformator</name>
    <dbReference type="NCBI Taxonomy" id="2527970"/>
    <lineage>
        <taxon>Bacteria</taxon>
        <taxon>Pseudomonadati</taxon>
        <taxon>Planctomycetota</taxon>
        <taxon>Planctomycetia</taxon>
        <taxon>Pirellulales</taxon>
        <taxon>Pirellulaceae</taxon>
        <taxon>Blastopirellula</taxon>
    </lineage>
</organism>
<feature type="coiled-coil region" evidence="1">
    <location>
        <begin position="86"/>
        <end position="113"/>
    </location>
</feature>
<keyword evidence="2" id="KW-0472">Membrane</keyword>
<dbReference type="OrthoDB" id="277875at2"/>
<evidence type="ECO:0000256" key="1">
    <source>
        <dbReference type="SAM" id="Coils"/>
    </source>
</evidence>
<evidence type="ECO:0000313" key="3">
    <source>
        <dbReference type="EMBL" id="TWT38809.1"/>
    </source>
</evidence>
<evidence type="ECO:0000313" key="4">
    <source>
        <dbReference type="Proteomes" id="UP000318878"/>
    </source>
</evidence>
<keyword evidence="4" id="KW-1185">Reference proteome</keyword>
<feature type="transmembrane region" description="Helical" evidence="2">
    <location>
        <begin position="7"/>
        <end position="25"/>
    </location>
</feature>
<accession>A0A5C5VM27</accession>
<reference evidence="3 4" key="1">
    <citation type="submission" date="2019-02" db="EMBL/GenBank/DDBJ databases">
        <title>Deep-cultivation of Planctomycetes and their phenomic and genomic characterization uncovers novel biology.</title>
        <authorList>
            <person name="Wiegand S."/>
            <person name="Jogler M."/>
            <person name="Boedeker C."/>
            <person name="Pinto D."/>
            <person name="Vollmers J."/>
            <person name="Rivas-Marin E."/>
            <person name="Kohn T."/>
            <person name="Peeters S.H."/>
            <person name="Heuer A."/>
            <person name="Rast P."/>
            <person name="Oberbeckmann S."/>
            <person name="Bunk B."/>
            <person name="Jeske O."/>
            <person name="Meyerdierks A."/>
            <person name="Storesund J.E."/>
            <person name="Kallscheuer N."/>
            <person name="Luecker S."/>
            <person name="Lage O.M."/>
            <person name="Pohl T."/>
            <person name="Merkel B.J."/>
            <person name="Hornburger P."/>
            <person name="Mueller R.-W."/>
            <person name="Bruemmer F."/>
            <person name="Labrenz M."/>
            <person name="Spormann A.M."/>
            <person name="Op Den Camp H."/>
            <person name="Overmann J."/>
            <person name="Amann R."/>
            <person name="Jetten M.S.M."/>
            <person name="Mascher T."/>
            <person name="Medema M.H."/>
            <person name="Devos D.P."/>
            <person name="Kaster A.-K."/>
            <person name="Ovreas L."/>
            <person name="Rohde M."/>
            <person name="Galperin M.Y."/>
            <person name="Jogler C."/>
        </authorList>
    </citation>
    <scope>NUCLEOTIDE SEQUENCE [LARGE SCALE GENOMIC DNA]</scope>
    <source>
        <strain evidence="3 4">Enr8</strain>
    </source>
</reference>
<sequence>MDWIREYLPYLAFFGGLSILTWIMLRRVWMRQRKSKRETSNEPLIRVPYTSDRPFTMSGGPNDLQRWQAEMLTITRQFQAELNTKIHFLQQAMTLAEQDAQRLQTLIDAAQEQGIAADTVAVDQLRQAMQEAAKIDPGAAPDFGVITETLCDAKKKNELYALSDDGKTVEEIAAELEMDPAAVEMVLSMRG</sequence>
<evidence type="ECO:0008006" key="5">
    <source>
        <dbReference type="Google" id="ProtNLM"/>
    </source>
</evidence>
<dbReference type="Proteomes" id="UP000318878">
    <property type="component" value="Unassembled WGS sequence"/>
</dbReference>
<protein>
    <recommendedName>
        <fullName evidence="5">DUF2802 domain-containing protein</fullName>
    </recommendedName>
</protein>
<dbReference type="RefSeq" id="WP_146429035.1">
    <property type="nucleotide sequence ID" value="NZ_SJPF01000001.1"/>
</dbReference>
<evidence type="ECO:0000256" key="2">
    <source>
        <dbReference type="SAM" id="Phobius"/>
    </source>
</evidence>
<gene>
    <name evidence="3" type="ORF">Enr8_05030</name>
</gene>
<keyword evidence="2" id="KW-1133">Transmembrane helix</keyword>
<comment type="caution">
    <text evidence="3">The sequence shown here is derived from an EMBL/GenBank/DDBJ whole genome shotgun (WGS) entry which is preliminary data.</text>
</comment>